<evidence type="ECO:0000256" key="4">
    <source>
        <dbReference type="ARBA" id="ARBA00022448"/>
    </source>
</evidence>
<feature type="transmembrane region" description="Helical" evidence="9">
    <location>
        <begin position="393"/>
        <end position="415"/>
    </location>
</feature>
<keyword evidence="5 9" id="KW-0812">Transmembrane</keyword>
<dbReference type="AlphaFoldDB" id="A0A1H6X9F5"/>
<comment type="subcellular location">
    <subcellularLocation>
        <location evidence="1">Membrane</location>
        <topology evidence="1">Multi-pass membrane protein</topology>
    </subcellularLocation>
</comment>
<dbReference type="Proteomes" id="UP000199662">
    <property type="component" value="Unassembled WGS sequence"/>
</dbReference>
<evidence type="ECO:0000256" key="7">
    <source>
        <dbReference type="ARBA" id="ARBA00023136"/>
    </source>
</evidence>
<reference evidence="11" key="1">
    <citation type="submission" date="2016-10" db="EMBL/GenBank/DDBJ databases">
        <authorList>
            <person name="Varghese N."/>
            <person name="Submissions S."/>
        </authorList>
    </citation>
    <scope>NUCLEOTIDE SEQUENCE [LARGE SCALE GENOMIC DNA]</scope>
    <source>
        <strain evidence="11">DSM 2179</strain>
    </source>
</reference>
<dbReference type="PRINTS" id="PR00173">
    <property type="entry name" value="EDTRNSPORT"/>
</dbReference>
<feature type="transmembrane region" description="Helical" evidence="9">
    <location>
        <begin position="369"/>
        <end position="387"/>
    </location>
</feature>
<dbReference type="STRING" id="84035.SAMN05660742_104175"/>
<protein>
    <recommendedName>
        <fullName evidence="3">L-cystine uptake protein TcyP</fullName>
    </recommendedName>
    <alternativeName>
        <fullName evidence="8">Transporter of cystine TcyP</fullName>
    </alternativeName>
</protein>
<dbReference type="Pfam" id="PF00375">
    <property type="entry name" value="SDF"/>
    <property type="match status" value="1"/>
</dbReference>
<feature type="transmembrane region" description="Helical" evidence="9">
    <location>
        <begin position="259"/>
        <end position="282"/>
    </location>
</feature>
<accession>A0A1H6X9F5</accession>
<evidence type="ECO:0000256" key="9">
    <source>
        <dbReference type="SAM" id="Phobius"/>
    </source>
</evidence>
<dbReference type="PANTHER" id="PTHR42865">
    <property type="entry name" value="PROTON/GLUTAMATE-ASPARTATE SYMPORTER"/>
    <property type="match status" value="1"/>
</dbReference>
<evidence type="ECO:0000256" key="6">
    <source>
        <dbReference type="ARBA" id="ARBA00022989"/>
    </source>
</evidence>
<dbReference type="GO" id="GO:0015184">
    <property type="term" value="F:L-cystine transmembrane transporter activity"/>
    <property type="evidence" value="ECO:0007669"/>
    <property type="project" value="TreeGrafter"/>
</dbReference>
<feature type="transmembrane region" description="Helical" evidence="9">
    <location>
        <begin position="335"/>
        <end position="357"/>
    </location>
</feature>
<evidence type="ECO:0000256" key="3">
    <source>
        <dbReference type="ARBA" id="ARBA00022031"/>
    </source>
</evidence>
<organism evidence="10 11">
    <name type="scientific">Propionispira arboris</name>
    <dbReference type="NCBI Taxonomy" id="84035"/>
    <lineage>
        <taxon>Bacteria</taxon>
        <taxon>Bacillati</taxon>
        <taxon>Bacillota</taxon>
        <taxon>Negativicutes</taxon>
        <taxon>Selenomonadales</taxon>
        <taxon>Selenomonadaceae</taxon>
        <taxon>Propionispira</taxon>
    </lineage>
</organism>
<evidence type="ECO:0000256" key="8">
    <source>
        <dbReference type="ARBA" id="ARBA00031293"/>
    </source>
</evidence>
<proteinExistence type="inferred from homology"/>
<keyword evidence="7 9" id="KW-0472">Membrane</keyword>
<dbReference type="RefSeq" id="WP_091830009.1">
    <property type="nucleotide sequence ID" value="NZ_FNZK01000004.1"/>
</dbReference>
<feature type="transmembrane region" description="Helical" evidence="9">
    <location>
        <begin position="104"/>
        <end position="127"/>
    </location>
</feature>
<dbReference type="PANTHER" id="PTHR42865:SF5">
    <property type="entry name" value="L-CYSTINE TRANSPORTER TCYP"/>
    <property type="match status" value="1"/>
</dbReference>
<feature type="transmembrane region" description="Helical" evidence="9">
    <location>
        <begin position="70"/>
        <end position="92"/>
    </location>
</feature>
<dbReference type="SUPFAM" id="SSF118215">
    <property type="entry name" value="Proton glutamate symport protein"/>
    <property type="match status" value="1"/>
</dbReference>
<comment type="similarity">
    <text evidence="2">Belongs to the dicarboxylate/amino acid:cation symporter (DAACS) (TC 2.A.23) family.</text>
</comment>
<dbReference type="EMBL" id="FNZK01000004">
    <property type="protein sequence ID" value="SEJ21205.1"/>
    <property type="molecule type" value="Genomic_DNA"/>
</dbReference>
<feature type="transmembrane region" description="Helical" evidence="9">
    <location>
        <begin position="33"/>
        <end position="50"/>
    </location>
</feature>
<sequence length="447" mass="47299">MMSVLFNIFIVLLVFIGLYTMQKKEISFGKRVLSGLFAGIILGTIFHLIFGANSAIIKETNNWLNIVGSGYIRLLTLIVTPLVLVSITSSIIQTKDLKTFRKTGLLIIGILLFTTAIAAAVGAGSAIGFNLSANGMEAGNAEIGASQKIETKLTDFQAKPIQQQLIEIIPTNVFYALTGQSSSATLSVVFLSILLGISILKIRQYKPQSAEFLTNAIESLQDIVMEVVEFVLKITPYGVLVLITKFISTSNLEDILKLVQFVIASYTAIFIMFIVHFILLSLSGFNPLIYIQKAAPVLAFAFTSRTSAGTLPLTVEALTNKLGVSKGIANLAASFGVSIGQNGCAGIYPAMLAVMIAPTVGIDPLAPLFLIKLILVVTFASFGIAGVGGGATFASLVVLSTMGLPVGLVGLLIAIEPLIDMGRTALNVSDAMATAIIADKISTAPEN</sequence>
<dbReference type="GO" id="GO:0015293">
    <property type="term" value="F:symporter activity"/>
    <property type="evidence" value="ECO:0007669"/>
    <property type="project" value="InterPro"/>
</dbReference>
<evidence type="ECO:0000256" key="1">
    <source>
        <dbReference type="ARBA" id="ARBA00004141"/>
    </source>
</evidence>
<keyword evidence="4" id="KW-0813">Transport</keyword>
<evidence type="ECO:0000313" key="10">
    <source>
        <dbReference type="EMBL" id="SEJ21205.1"/>
    </source>
</evidence>
<gene>
    <name evidence="10" type="ORF">SAMN05660742_104175</name>
</gene>
<keyword evidence="11" id="KW-1185">Reference proteome</keyword>
<feature type="transmembrane region" description="Helical" evidence="9">
    <location>
        <begin position="184"/>
        <end position="202"/>
    </location>
</feature>
<name>A0A1H6X9F5_9FIRM</name>
<evidence type="ECO:0000256" key="2">
    <source>
        <dbReference type="ARBA" id="ARBA00006148"/>
    </source>
</evidence>
<feature type="transmembrane region" description="Helical" evidence="9">
    <location>
        <begin position="6"/>
        <end position="21"/>
    </location>
</feature>
<keyword evidence="6 9" id="KW-1133">Transmembrane helix</keyword>
<dbReference type="InterPro" id="IPR001991">
    <property type="entry name" value="Na-dicarboxylate_symporter"/>
</dbReference>
<dbReference type="InterPro" id="IPR036458">
    <property type="entry name" value="Na:dicarbo_symporter_sf"/>
</dbReference>
<dbReference type="Gene3D" id="1.10.3860.10">
    <property type="entry name" value="Sodium:dicarboxylate symporter"/>
    <property type="match status" value="1"/>
</dbReference>
<dbReference type="GO" id="GO:0005886">
    <property type="term" value="C:plasma membrane"/>
    <property type="evidence" value="ECO:0007669"/>
    <property type="project" value="TreeGrafter"/>
</dbReference>
<evidence type="ECO:0000313" key="11">
    <source>
        <dbReference type="Proteomes" id="UP000199662"/>
    </source>
</evidence>
<evidence type="ECO:0000256" key="5">
    <source>
        <dbReference type="ARBA" id="ARBA00022692"/>
    </source>
</evidence>